<dbReference type="PROSITE" id="PS51257">
    <property type="entry name" value="PROKAR_LIPOPROTEIN"/>
    <property type="match status" value="1"/>
</dbReference>
<dbReference type="Proteomes" id="UP000051950">
    <property type="component" value="Unassembled WGS sequence"/>
</dbReference>
<sequence length="243" mass="26534">MKNNLFNGNLFKISLSLISITLLFVQACKNDKTELRNIDPIASAKAWYLKSNINGSMQLQLQSSKGTIQQIKQEIDWVSAKAFKLDDGTDVFGIPVKMILGEAVLGGSFMMLISKDKIGYNLQIAYNTRTDYFKGSISNKEMINIYKQTLVPDKINLRGNGSGAKLMAITCTNWHMVTNFYDGAGNFITSTSRFLYQSCSGDIGDYPEPDHGGPVDCAGTLAGGAYLSDCGCIWGSNGNFGVL</sequence>
<dbReference type="EMBL" id="LMZQ01000006">
    <property type="protein sequence ID" value="KRT16140.1"/>
    <property type="molecule type" value="Genomic_DNA"/>
</dbReference>
<name>A0A0T5VQI1_9SPHI</name>
<organism evidence="1 2">
    <name type="scientific">Pedobacter ginsenosidimutans</name>
    <dbReference type="NCBI Taxonomy" id="687842"/>
    <lineage>
        <taxon>Bacteria</taxon>
        <taxon>Pseudomonadati</taxon>
        <taxon>Bacteroidota</taxon>
        <taxon>Sphingobacteriia</taxon>
        <taxon>Sphingobacteriales</taxon>
        <taxon>Sphingobacteriaceae</taxon>
        <taxon>Pedobacter</taxon>
    </lineage>
</organism>
<reference evidence="1 2" key="1">
    <citation type="submission" date="2015-11" db="EMBL/GenBank/DDBJ databases">
        <title>Sequence of Pedobacter ginsenosidimutans.</title>
        <authorList>
            <person name="Carson E."/>
            <person name="Keyser V."/>
            <person name="Newman J."/>
            <person name="Miller J."/>
        </authorList>
    </citation>
    <scope>NUCLEOTIDE SEQUENCE [LARGE SCALE GENOMIC DNA]</scope>
    <source>
        <strain evidence="1 2">KACC 14530</strain>
    </source>
</reference>
<proteinExistence type="predicted"/>
<gene>
    <name evidence="1" type="ORF">ASU31_11620</name>
</gene>
<protein>
    <submittedName>
        <fullName evidence="1">Uncharacterized protein</fullName>
    </submittedName>
</protein>
<dbReference type="RefSeq" id="WP_057932475.1">
    <property type="nucleotide sequence ID" value="NZ_LMZQ01000006.1"/>
</dbReference>
<keyword evidence="2" id="KW-1185">Reference proteome</keyword>
<dbReference type="OrthoDB" id="710582at2"/>
<dbReference type="STRING" id="687842.ASU31_11620"/>
<evidence type="ECO:0000313" key="1">
    <source>
        <dbReference type="EMBL" id="KRT16140.1"/>
    </source>
</evidence>
<dbReference type="AlphaFoldDB" id="A0A0T5VQI1"/>
<evidence type="ECO:0000313" key="2">
    <source>
        <dbReference type="Proteomes" id="UP000051950"/>
    </source>
</evidence>
<accession>A0A0T5VQI1</accession>
<comment type="caution">
    <text evidence="1">The sequence shown here is derived from an EMBL/GenBank/DDBJ whole genome shotgun (WGS) entry which is preliminary data.</text>
</comment>